<dbReference type="RefSeq" id="WP_058443747.1">
    <property type="nucleotide sequence ID" value="NZ_CAAAHT010000036.1"/>
</dbReference>
<dbReference type="GO" id="GO:0015628">
    <property type="term" value="P:protein secretion by the type II secretion system"/>
    <property type="evidence" value="ECO:0007669"/>
    <property type="project" value="InterPro"/>
</dbReference>
<dbReference type="Proteomes" id="UP000054698">
    <property type="component" value="Unassembled WGS sequence"/>
</dbReference>
<accession>A0A0W0U662</accession>
<keyword evidence="3" id="KW-1003">Cell membrane</keyword>
<reference evidence="11 13" key="1">
    <citation type="submission" date="2015-11" db="EMBL/GenBank/DDBJ databases">
        <title>Genomic analysis of 38 Legionella species identifies large and diverse effector repertoires.</title>
        <authorList>
            <person name="Burstein D."/>
            <person name="Amaro F."/>
            <person name="Zusman T."/>
            <person name="Lifshitz Z."/>
            <person name="Cohen O."/>
            <person name="Gilbert J.A."/>
            <person name="Pupko T."/>
            <person name="Shuman H.A."/>
            <person name="Segal G."/>
        </authorList>
    </citation>
    <scope>NUCLEOTIDE SEQUENCE [LARGE SCALE GENOMIC DNA]</scope>
    <source>
        <strain evidence="11 13">WO-44C</strain>
    </source>
</reference>
<evidence type="ECO:0000256" key="7">
    <source>
        <dbReference type="ARBA" id="ARBA00022989"/>
    </source>
</evidence>
<evidence type="ECO:0000256" key="2">
    <source>
        <dbReference type="ARBA" id="ARBA00021549"/>
    </source>
</evidence>
<evidence type="ECO:0000256" key="8">
    <source>
        <dbReference type="ARBA" id="ARBA00023136"/>
    </source>
</evidence>
<keyword evidence="7 10" id="KW-1133">Transmembrane helix</keyword>
<dbReference type="Gene3D" id="3.55.40.10">
    <property type="entry name" value="minor pseudopilin epsh domain"/>
    <property type="match status" value="1"/>
</dbReference>
<evidence type="ECO:0000256" key="4">
    <source>
        <dbReference type="ARBA" id="ARBA00022481"/>
    </source>
</evidence>
<dbReference type="PRINTS" id="PR00885">
    <property type="entry name" value="BCTERIALGSPH"/>
</dbReference>
<keyword evidence="6 10" id="KW-0812">Transmembrane</keyword>
<dbReference type="Proteomes" id="UP000251942">
    <property type="component" value="Unassembled WGS sequence"/>
</dbReference>
<evidence type="ECO:0000256" key="9">
    <source>
        <dbReference type="ARBA" id="ARBA00030775"/>
    </source>
</evidence>
<dbReference type="OrthoDB" id="5649665at2"/>
<keyword evidence="13" id="KW-1185">Reference proteome</keyword>
<keyword evidence="8 10" id="KW-0472">Membrane</keyword>
<dbReference type="PATRIC" id="fig|453.4.peg.582"/>
<sequence>MRNKGGFTLIEILVVLFIVSITLSFALLAFGDFGASRRVIVAAEQFSAYLKLVQQQSIIEGKNLGIDINNQGYKTYRLQQGNTWQAMPEKSIFHWQHFPNNLVIDLQSPLKNNTRMPDIMMSPSGNLTSFKLRFGTTDKPALATLIGKRNGQLILLKPQAS</sequence>
<evidence type="ECO:0000256" key="6">
    <source>
        <dbReference type="ARBA" id="ARBA00022692"/>
    </source>
</evidence>
<comment type="subcellular location">
    <subcellularLocation>
        <location evidence="1">Cell inner membrane</location>
        <topology evidence="1">Single-pass membrane protein</topology>
    </subcellularLocation>
</comment>
<dbReference type="InterPro" id="IPR012902">
    <property type="entry name" value="N_methyl_site"/>
</dbReference>
<reference evidence="12 14" key="2">
    <citation type="submission" date="2018-06" db="EMBL/GenBank/DDBJ databases">
        <authorList>
            <consortium name="Pathogen Informatics"/>
            <person name="Doyle S."/>
        </authorList>
    </citation>
    <scope>NUCLEOTIDE SEQUENCE [LARGE SCALE GENOMIC DNA]</scope>
    <source>
        <strain evidence="12 14">NCTC12022</strain>
    </source>
</reference>
<gene>
    <name evidence="12" type="primary">gspH</name>
    <name evidence="11" type="ORF">Lfee_0535</name>
    <name evidence="12" type="ORF">NCTC12022_00503</name>
</gene>
<evidence type="ECO:0000313" key="12">
    <source>
        <dbReference type="EMBL" id="SPX59792.1"/>
    </source>
</evidence>
<dbReference type="AlphaFoldDB" id="A0A0W0U662"/>
<dbReference type="GO" id="GO:0015627">
    <property type="term" value="C:type II protein secretion system complex"/>
    <property type="evidence" value="ECO:0007669"/>
    <property type="project" value="InterPro"/>
</dbReference>
<evidence type="ECO:0000313" key="11">
    <source>
        <dbReference type="EMBL" id="KTD03179.1"/>
    </source>
</evidence>
<dbReference type="Pfam" id="PF07963">
    <property type="entry name" value="N_methyl"/>
    <property type="match status" value="1"/>
</dbReference>
<dbReference type="GO" id="GO:0005886">
    <property type="term" value="C:plasma membrane"/>
    <property type="evidence" value="ECO:0007669"/>
    <property type="project" value="UniProtKB-SubCell"/>
</dbReference>
<evidence type="ECO:0000256" key="1">
    <source>
        <dbReference type="ARBA" id="ARBA00004377"/>
    </source>
</evidence>
<dbReference type="EMBL" id="UASS01000002">
    <property type="protein sequence ID" value="SPX59792.1"/>
    <property type="molecule type" value="Genomic_DNA"/>
</dbReference>
<dbReference type="EMBL" id="LNYB01000016">
    <property type="protein sequence ID" value="KTD03179.1"/>
    <property type="molecule type" value="Genomic_DNA"/>
</dbReference>
<keyword evidence="5" id="KW-0997">Cell inner membrane</keyword>
<dbReference type="PROSITE" id="PS00409">
    <property type="entry name" value="PROKAR_NTER_METHYL"/>
    <property type="match status" value="1"/>
</dbReference>
<protein>
    <recommendedName>
        <fullName evidence="2">Type II secretion system protein H</fullName>
    </recommendedName>
    <alternativeName>
        <fullName evidence="9">General secretion pathway protein H</fullName>
    </alternativeName>
</protein>
<dbReference type="STRING" id="453.Lfee_0535"/>
<keyword evidence="4" id="KW-0488">Methylation</keyword>
<dbReference type="InterPro" id="IPR049875">
    <property type="entry name" value="TypeII_GspH"/>
</dbReference>
<dbReference type="SUPFAM" id="SSF54523">
    <property type="entry name" value="Pili subunits"/>
    <property type="match status" value="1"/>
</dbReference>
<dbReference type="InterPro" id="IPR045584">
    <property type="entry name" value="Pilin-like"/>
</dbReference>
<evidence type="ECO:0000256" key="3">
    <source>
        <dbReference type="ARBA" id="ARBA00022475"/>
    </source>
</evidence>
<organism evidence="11 13">
    <name type="scientific">Legionella feeleii</name>
    <dbReference type="NCBI Taxonomy" id="453"/>
    <lineage>
        <taxon>Bacteria</taxon>
        <taxon>Pseudomonadati</taxon>
        <taxon>Pseudomonadota</taxon>
        <taxon>Gammaproteobacteria</taxon>
        <taxon>Legionellales</taxon>
        <taxon>Legionellaceae</taxon>
        <taxon>Legionella</taxon>
    </lineage>
</organism>
<evidence type="ECO:0000256" key="10">
    <source>
        <dbReference type="SAM" id="Phobius"/>
    </source>
</evidence>
<evidence type="ECO:0000313" key="13">
    <source>
        <dbReference type="Proteomes" id="UP000054698"/>
    </source>
</evidence>
<evidence type="ECO:0000313" key="14">
    <source>
        <dbReference type="Proteomes" id="UP000251942"/>
    </source>
</evidence>
<evidence type="ECO:0000256" key="5">
    <source>
        <dbReference type="ARBA" id="ARBA00022519"/>
    </source>
</evidence>
<dbReference type="NCBIfam" id="TIGR02532">
    <property type="entry name" value="IV_pilin_GFxxxE"/>
    <property type="match status" value="1"/>
</dbReference>
<proteinExistence type="predicted"/>
<name>A0A0W0U662_9GAMM</name>
<dbReference type="InterPro" id="IPR002416">
    <property type="entry name" value="T2SS_protein-GspH"/>
</dbReference>
<feature type="transmembrane region" description="Helical" evidence="10">
    <location>
        <begin position="6"/>
        <end position="30"/>
    </location>
</feature>
<dbReference type="NCBIfam" id="TIGR01708">
    <property type="entry name" value="typeII_sec_gspH"/>
    <property type="match status" value="1"/>
</dbReference>